<dbReference type="EMBL" id="CP002218">
    <property type="protein sequence ID" value="ADN60385.1"/>
    <property type="molecule type" value="Genomic_DNA"/>
</dbReference>
<dbReference type="SMR" id="E1TFV8"/>
<dbReference type="Gene3D" id="3.60.110.10">
    <property type="entry name" value="Carbon-nitrogen hydrolase"/>
    <property type="match status" value="1"/>
</dbReference>
<protein>
    <submittedName>
        <fullName evidence="4">Nitrilase</fullName>
        <ecNumber evidence="4">3.5.5.1</ecNumber>
    </submittedName>
</protein>
<dbReference type="STRING" id="640512.BC1003_4453"/>
<gene>
    <name evidence="4" type="ordered locus">BC1003_4453</name>
</gene>
<dbReference type="Pfam" id="PF00795">
    <property type="entry name" value="CN_hydrolase"/>
    <property type="match status" value="1"/>
</dbReference>
<dbReference type="KEGG" id="bgf:BC1003_4453"/>
<evidence type="ECO:0000259" key="3">
    <source>
        <dbReference type="PROSITE" id="PS50263"/>
    </source>
</evidence>
<dbReference type="PROSITE" id="PS50263">
    <property type="entry name" value="CN_HYDROLASE"/>
    <property type="match status" value="1"/>
</dbReference>
<comment type="similarity">
    <text evidence="1">Belongs to the carbon-nitrogen hydrolase superfamily. Nitrilase family.</text>
</comment>
<dbReference type="EC" id="3.5.5.1" evidence="4"/>
<dbReference type="GO" id="GO:0000257">
    <property type="term" value="F:nitrilase activity"/>
    <property type="evidence" value="ECO:0007669"/>
    <property type="project" value="UniProtKB-EC"/>
</dbReference>
<evidence type="ECO:0000313" key="4">
    <source>
        <dbReference type="EMBL" id="ADN60385.1"/>
    </source>
</evidence>
<feature type="domain" description="CN hydrolase" evidence="3">
    <location>
        <begin position="8"/>
        <end position="283"/>
    </location>
</feature>
<sequence length="353" mass="38400">MKTYPSPFIAAAVQAAPVYLNADATVELACSLIDAAAREGTRLVAFPEVFVAGYPYWNWTMTPVQGSSWYEQLYVNSIDVPGAHVDRLCSAAREANCFVVIGVNERGAHSYGVLYNTVLFIGADGTLLGRHRKLVPTWAEKLTWTGGDGNSLTVYDTEIGPLGALACGENTNTLARFSLLAQGELIHVANYIALPVAPKDYDMVEAIKLRAAAHAFEGKLFSIVSCSALSDEIIERIAGDDPHARALLEREHSAFSGIFGPDGRLLTEPLIDREGIVYAEIDLSRCIQPKQMHDIVGHYNRFDIFNLTVDKRVQAPMQITGQAADMALSERRESASASRATAACAAIKEKRHA</sequence>
<feature type="active site" description="Proton acceptor" evidence="2">
    <location>
        <position position="48"/>
    </location>
</feature>
<evidence type="ECO:0000256" key="1">
    <source>
        <dbReference type="ARBA" id="ARBA00008129"/>
    </source>
</evidence>
<dbReference type="InterPro" id="IPR003010">
    <property type="entry name" value="C-N_Hydrolase"/>
</dbReference>
<dbReference type="PANTHER" id="PTHR46044:SF2">
    <property type="entry name" value="CN HYDROLASE DOMAIN-CONTAINING PROTEIN"/>
    <property type="match status" value="1"/>
</dbReference>
<dbReference type="eggNOG" id="COG0388">
    <property type="taxonomic scope" value="Bacteria"/>
</dbReference>
<dbReference type="PANTHER" id="PTHR46044">
    <property type="entry name" value="NITRILASE"/>
    <property type="match status" value="1"/>
</dbReference>
<dbReference type="SUPFAM" id="SSF56317">
    <property type="entry name" value="Carbon-nitrogen hydrolase"/>
    <property type="match status" value="1"/>
</dbReference>
<organism evidence="4">
    <name type="scientific">Burkholderia sp. (strain CCGE1003)</name>
    <dbReference type="NCBI Taxonomy" id="640512"/>
    <lineage>
        <taxon>Bacteria</taxon>
        <taxon>Pseudomonadati</taxon>
        <taxon>Pseudomonadota</taxon>
        <taxon>Betaproteobacteria</taxon>
        <taxon>Burkholderiales</taxon>
        <taxon>Burkholderiaceae</taxon>
        <taxon>Burkholderia</taxon>
    </lineage>
</organism>
<accession>E1TFV8</accession>
<dbReference type="CDD" id="cd07564">
    <property type="entry name" value="nitrilases_CHs"/>
    <property type="match status" value="1"/>
</dbReference>
<dbReference type="AlphaFoldDB" id="E1TFV8"/>
<dbReference type="OrthoDB" id="9803803at2"/>
<dbReference type="HOGENOM" id="CLU_030130_6_2_4"/>
<keyword evidence="4" id="KW-0378">Hydrolase</keyword>
<dbReference type="InterPro" id="IPR000132">
    <property type="entry name" value="Nitrilase/CN_hydratase_CS"/>
</dbReference>
<dbReference type="InterPro" id="IPR044149">
    <property type="entry name" value="Nitrilases_CHs"/>
</dbReference>
<name>E1TFV8_BURSG</name>
<proteinExistence type="inferred from homology"/>
<evidence type="ECO:0000256" key="2">
    <source>
        <dbReference type="PROSITE-ProRule" id="PRU10139"/>
    </source>
</evidence>
<dbReference type="PROSITE" id="PS00920">
    <property type="entry name" value="NITRIL_CHT_1"/>
    <property type="match status" value="1"/>
</dbReference>
<dbReference type="InterPro" id="IPR036526">
    <property type="entry name" value="C-N_Hydrolase_sf"/>
</dbReference>
<reference evidence="4" key="1">
    <citation type="submission" date="2010-09" db="EMBL/GenBank/DDBJ databases">
        <title>Complete sequence of chromosome2 of Burkholderia sp. CCGE1003.</title>
        <authorList>
            <consortium name="US DOE Joint Genome Institute"/>
            <person name="Lucas S."/>
            <person name="Copeland A."/>
            <person name="Lapidus A."/>
            <person name="Cheng J.-F."/>
            <person name="Bruce D."/>
            <person name="Goodwin L."/>
            <person name="Pitluck S."/>
            <person name="Daligault H."/>
            <person name="Davenport K."/>
            <person name="Detter J.C."/>
            <person name="Han C."/>
            <person name="Tapia R."/>
            <person name="Land M."/>
            <person name="Hauser L."/>
            <person name="Jeffries C."/>
            <person name="Kyrpides N."/>
            <person name="Ivanova N."/>
            <person name="Ovchinnikova G."/>
            <person name="Martinez-Romero E."/>
            <person name="Rogel M.A."/>
            <person name="Auchtung J."/>
            <person name="Tiedje J.M."/>
            <person name="Woyke T."/>
        </authorList>
    </citation>
    <scope>NUCLEOTIDE SEQUENCE</scope>
    <source>
        <strain evidence="4">CCGE1003</strain>
    </source>
</reference>